<evidence type="ECO:0008006" key="5">
    <source>
        <dbReference type="Google" id="ProtNLM"/>
    </source>
</evidence>
<accession>A0A9N9XF49</accession>
<protein>
    <recommendedName>
        <fullName evidence="5">SH3 domain-binding glutamic acid-rich protein homolog</fullName>
    </recommendedName>
</protein>
<dbReference type="Gene3D" id="3.40.30.10">
    <property type="entry name" value="Glutaredoxin"/>
    <property type="match status" value="1"/>
</dbReference>
<feature type="compositionally biased region" description="Basic and acidic residues" evidence="2">
    <location>
        <begin position="213"/>
        <end position="223"/>
    </location>
</feature>
<keyword evidence="4" id="KW-1185">Reference proteome</keyword>
<dbReference type="CDD" id="cd03030">
    <property type="entry name" value="GRX_SH3BGR"/>
    <property type="match status" value="1"/>
</dbReference>
<evidence type="ECO:0000313" key="3">
    <source>
        <dbReference type="EMBL" id="CAG9837154.1"/>
    </source>
</evidence>
<organism evidence="3 4">
    <name type="scientific">Diabrotica balteata</name>
    <name type="common">Banded cucumber beetle</name>
    <dbReference type="NCBI Taxonomy" id="107213"/>
    <lineage>
        <taxon>Eukaryota</taxon>
        <taxon>Metazoa</taxon>
        <taxon>Ecdysozoa</taxon>
        <taxon>Arthropoda</taxon>
        <taxon>Hexapoda</taxon>
        <taxon>Insecta</taxon>
        <taxon>Pterygota</taxon>
        <taxon>Neoptera</taxon>
        <taxon>Endopterygota</taxon>
        <taxon>Coleoptera</taxon>
        <taxon>Polyphaga</taxon>
        <taxon>Cucujiformia</taxon>
        <taxon>Chrysomeloidea</taxon>
        <taxon>Chrysomelidae</taxon>
        <taxon>Galerucinae</taxon>
        <taxon>Diabroticina</taxon>
        <taxon>Diabroticites</taxon>
        <taxon>Diabrotica</taxon>
    </lineage>
</organism>
<dbReference type="Proteomes" id="UP001153709">
    <property type="component" value="Chromosome 7"/>
</dbReference>
<comment type="similarity">
    <text evidence="1">Belongs to the SH3BGR family.</text>
</comment>
<name>A0A9N9XF49_DIABA</name>
<dbReference type="PANTHER" id="PTHR12232:SF15">
    <property type="entry name" value="SH3 DOMAIN-BINDING GLUTAMIC ACID-RICH PROTEIN HOMOLOG"/>
    <property type="match status" value="1"/>
</dbReference>
<dbReference type="InterPro" id="IPR006993">
    <property type="entry name" value="Glut_rich_SH3-bd"/>
</dbReference>
<feature type="region of interest" description="Disordered" evidence="2">
    <location>
        <begin position="135"/>
        <end position="223"/>
    </location>
</feature>
<dbReference type="AlphaFoldDB" id="A0A9N9XF49"/>
<gene>
    <name evidence="3" type="ORF">DIABBA_LOCUS10166</name>
</gene>
<dbReference type="EMBL" id="OU898282">
    <property type="protein sequence ID" value="CAG9837154.1"/>
    <property type="molecule type" value="Genomic_DNA"/>
</dbReference>
<feature type="compositionally biased region" description="Basic and acidic residues" evidence="2">
    <location>
        <begin position="152"/>
        <end position="198"/>
    </location>
</feature>
<evidence type="ECO:0000256" key="2">
    <source>
        <dbReference type="SAM" id="MobiDB-lite"/>
    </source>
</evidence>
<evidence type="ECO:0000256" key="1">
    <source>
        <dbReference type="ARBA" id="ARBA00007764"/>
    </source>
</evidence>
<dbReference type="InterPro" id="IPR051033">
    <property type="entry name" value="SH3BGR"/>
</dbReference>
<dbReference type="GO" id="GO:0005737">
    <property type="term" value="C:cytoplasm"/>
    <property type="evidence" value="ECO:0007669"/>
    <property type="project" value="TreeGrafter"/>
</dbReference>
<dbReference type="SUPFAM" id="SSF52833">
    <property type="entry name" value="Thioredoxin-like"/>
    <property type="match status" value="1"/>
</dbReference>
<reference evidence="3" key="1">
    <citation type="submission" date="2022-01" db="EMBL/GenBank/DDBJ databases">
        <authorList>
            <person name="King R."/>
        </authorList>
    </citation>
    <scope>NUCLEOTIDE SEQUENCE</scope>
</reference>
<proteinExistence type="inferred from homology"/>
<evidence type="ECO:0000313" key="4">
    <source>
        <dbReference type="Proteomes" id="UP001153709"/>
    </source>
</evidence>
<feature type="compositionally biased region" description="Acidic residues" evidence="2">
    <location>
        <begin position="139"/>
        <end position="150"/>
    </location>
</feature>
<feature type="compositionally biased region" description="Acidic residues" evidence="2">
    <location>
        <begin position="199"/>
        <end position="212"/>
    </location>
</feature>
<dbReference type="Pfam" id="PF04908">
    <property type="entry name" value="SH3BGR"/>
    <property type="match status" value="1"/>
</dbReference>
<dbReference type="InterPro" id="IPR036249">
    <property type="entry name" value="Thioredoxin-like_sf"/>
</dbReference>
<dbReference type="PANTHER" id="PTHR12232">
    <property type="entry name" value="SH3 DOMAIN-BINDING GLUTAMIC ACID-RICH-LIKE PROTEIN"/>
    <property type="match status" value="1"/>
</dbReference>
<dbReference type="OrthoDB" id="9932926at2759"/>
<sequence>MVIKVYISGISGNKEVKKRQQRVLLILDSKSVKYEVIDIAEPGAEELKDFMQNKSTASGGTISDPNPRHPLPPQIFNDDEYCGDYDMFDMANEIDEMEKFLKVEPNSLGEQTATAEVQLKNGDISIDEKIDKLVGSGTGEEESKENEVPNDQEAKEDKDSEDKKEEPAENTETVEKDTEDSTQKEGSVEKEEPTKETGDDVDENEEEDDKEDEKEASPEKSDE</sequence>